<feature type="compositionally biased region" description="Low complexity" evidence="1">
    <location>
        <begin position="25"/>
        <end position="35"/>
    </location>
</feature>
<reference evidence="2 3" key="1">
    <citation type="submission" date="2015-01" db="EMBL/GenBank/DDBJ databases">
        <title>The Genome Sequence of Cladophialophora immunda CBS83496.</title>
        <authorList>
            <consortium name="The Broad Institute Genomics Platform"/>
            <person name="Cuomo C."/>
            <person name="de Hoog S."/>
            <person name="Gorbushina A."/>
            <person name="Stielow B."/>
            <person name="Teixiera M."/>
            <person name="Abouelleil A."/>
            <person name="Chapman S.B."/>
            <person name="Priest M."/>
            <person name="Young S.K."/>
            <person name="Wortman J."/>
            <person name="Nusbaum C."/>
            <person name="Birren B."/>
        </authorList>
    </citation>
    <scope>NUCLEOTIDE SEQUENCE [LARGE SCALE GENOMIC DNA]</scope>
    <source>
        <strain evidence="2 3">CBS 83496</strain>
    </source>
</reference>
<dbReference type="GeneID" id="27348345"/>
<evidence type="ECO:0000256" key="1">
    <source>
        <dbReference type="SAM" id="MobiDB-lite"/>
    </source>
</evidence>
<dbReference type="Proteomes" id="UP000054466">
    <property type="component" value="Unassembled WGS sequence"/>
</dbReference>
<evidence type="ECO:0000313" key="2">
    <source>
        <dbReference type="EMBL" id="KIW26022.1"/>
    </source>
</evidence>
<sequence>MSHLCERHSDPHNMMGWNQGKRSPKPSTSSKNNNPACCPGSAPQSSSSRCHIYQYQSPIRRQRSTTPLLPSRVPSTTSTWALPPTLGPKMRTTSRPSVRRLRFFAPCFLEAHAPTEPMEVRLPP</sequence>
<feature type="compositionally biased region" description="Polar residues" evidence="1">
    <location>
        <begin position="42"/>
        <end position="80"/>
    </location>
</feature>
<proteinExistence type="predicted"/>
<protein>
    <submittedName>
        <fullName evidence="2">Uncharacterized protein</fullName>
    </submittedName>
</protein>
<dbReference type="VEuPathDB" id="FungiDB:PV07_09151"/>
<dbReference type="RefSeq" id="XP_016246238.1">
    <property type="nucleotide sequence ID" value="XM_016396382.1"/>
</dbReference>
<gene>
    <name evidence="2" type="ORF">PV07_09151</name>
</gene>
<name>A0A0D2ALT6_9EURO</name>
<feature type="compositionally biased region" description="Basic and acidic residues" evidence="1">
    <location>
        <begin position="1"/>
        <end position="11"/>
    </location>
</feature>
<dbReference type="HOGENOM" id="CLU_2003676_0_0_1"/>
<accession>A0A0D2ALT6</accession>
<organism evidence="2 3">
    <name type="scientific">Cladophialophora immunda</name>
    <dbReference type="NCBI Taxonomy" id="569365"/>
    <lineage>
        <taxon>Eukaryota</taxon>
        <taxon>Fungi</taxon>
        <taxon>Dikarya</taxon>
        <taxon>Ascomycota</taxon>
        <taxon>Pezizomycotina</taxon>
        <taxon>Eurotiomycetes</taxon>
        <taxon>Chaetothyriomycetidae</taxon>
        <taxon>Chaetothyriales</taxon>
        <taxon>Herpotrichiellaceae</taxon>
        <taxon>Cladophialophora</taxon>
    </lineage>
</organism>
<keyword evidence="3" id="KW-1185">Reference proteome</keyword>
<dbReference type="EMBL" id="KN847044">
    <property type="protein sequence ID" value="KIW26022.1"/>
    <property type="molecule type" value="Genomic_DNA"/>
</dbReference>
<evidence type="ECO:0000313" key="3">
    <source>
        <dbReference type="Proteomes" id="UP000054466"/>
    </source>
</evidence>
<dbReference type="AlphaFoldDB" id="A0A0D2ALT6"/>
<feature type="region of interest" description="Disordered" evidence="1">
    <location>
        <begin position="1"/>
        <end position="94"/>
    </location>
</feature>